<dbReference type="Gene3D" id="3.90.380.10">
    <property type="entry name" value="Naphthalene 1,2-dioxygenase Alpha Subunit, Chain A, domain 1"/>
    <property type="match status" value="1"/>
</dbReference>
<feature type="compositionally biased region" description="Basic residues" evidence="9">
    <location>
        <begin position="85"/>
        <end position="95"/>
    </location>
</feature>
<accession>A0A176VE29</accession>
<evidence type="ECO:0000256" key="3">
    <source>
        <dbReference type="ARBA" id="ARBA00022640"/>
    </source>
</evidence>
<organism evidence="11 12">
    <name type="scientific">Marchantia polymorpha subsp. ruderalis</name>
    <dbReference type="NCBI Taxonomy" id="1480154"/>
    <lineage>
        <taxon>Eukaryota</taxon>
        <taxon>Viridiplantae</taxon>
        <taxon>Streptophyta</taxon>
        <taxon>Embryophyta</taxon>
        <taxon>Marchantiophyta</taxon>
        <taxon>Marchantiopsida</taxon>
        <taxon>Marchantiidae</taxon>
        <taxon>Marchantiales</taxon>
        <taxon>Marchantiaceae</taxon>
        <taxon>Marchantia</taxon>
    </lineage>
</organism>
<comment type="subcellular location">
    <subcellularLocation>
        <location evidence="1">Plastid</location>
        <location evidence="1">Chloroplast</location>
    </subcellularLocation>
</comment>
<protein>
    <recommendedName>
        <fullName evidence="10">Rieske domain-containing protein</fullName>
    </recommendedName>
</protein>
<dbReference type="GO" id="GO:0032441">
    <property type="term" value="F:pheophorbide a oxygenase activity"/>
    <property type="evidence" value="ECO:0007669"/>
    <property type="project" value="TreeGrafter"/>
</dbReference>
<evidence type="ECO:0000313" key="11">
    <source>
        <dbReference type="EMBL" id="OAE19129.1"/>
    </source>
</evidence>
<gene>
    <name evidence="11" type="ORF">AXG93_2062s1400</name>
</gene>
<dbReference type="Gene3D" id="2.102.10.10">
    <property type="entry name" value="Rieske [2Fe-2S] iron-sulphur domain"/>
    <property type="match status" value="1"/>
</dbReference>
<dbReference type="PANTHER" id="PTHR21266:SF24">
    <property type="entry name" value="PHEOPHORBIDE A OXYGENASE, CHLOROPLASTIC"/>
    <property type="match status" value="1"/>
</dbReference>
<dbReference type="InterPro" id="IPR036922">
    <property type="entry name" value="Rieske_2Fe-2S_sf"/>
</dbReference>
<evidence type="ECO:0000256" key="6">
    <source>
        <dbReference type="ARBA" id="ARBA00022946"/>
    </source>
</evidence>
<name>A0A176VE29_MARPO</name>
<keyword evidence="4" id="KW-0001">2Fe-2S</keyword>
<keyword evidence="8" id="KW-0411">Iron-sulfur</keyword>
<dbReference type="GO" id="GO:0009534">
    <property type="term" value="C:chloroplast thylakoid"/>
    <property type="evidence" value="ECO:0007669"/>
    <property type="project" value="TreeGrafter"/>
</dbReference>
<dbReference type="Pfam" id="PF00355">
    <property type="entry name" value="Rieske"/>
    <property type="match status" value="1"/>
</dbReference>
<keyword evidence="12" id="KW-1185">Reference proteome</keyword>
<keyword evidence="3" id="KW-0934">Plastid</keyword>
<evidence type="ECO:0000256" key="2">
    <source>
        <dbReference type="ARBA" id="ARBA00022528"/>
    </source>
</evidence>
<dbReference type="SUPFAM" id="SSF50022">
    <property type="entry name" value="ISP domain"/>
    <property type="match status" value="1"/>
</dbReference>
<sequence>MLSSAPASMISSSAALALRAPAAGCPEARAAFAGPSSSSSSCSSLPTVSCRSAAADSRTWSSRESFGRVKGLGYSCGSSGSVQKKQQKSWRRKKLGTAMATMAPARPQEQEQGREGEEAKREEDVGSNEDKTGTFSWKDHWYPVSLVEDLDPELPTPYQVLGREIVVWKDREGSWRAFLDKCPHRLAPLSEGRIDENGWLQCSYHGWSFKPDGACGVIPQAATEGPEAKAQFSPRACATTLPTLVSDGLLFIWPDEKGWDKARETEPPRLPPAFVDPEFAVVNIQRDLFYGYDTLMENVSDPSHIDFAHHKVTGRRDRAKSLPFQVEESGHWGFKGSNSDTPKITTGFLPPCYYYNKIEIPAPKLPFSDKETWTIWICSFNVPMAPGKTRSIVCSARNFFQFTVPGPEWWKIMPRWYEHWTSNKVYDGDMIVLQGQEKYFSSSGNYAEVSKNYTKLTYTPTQADRKALENFRLAQKVLWGATVALAAGAGVPPEMSLRLVLAASAVICAGLAFLLKESEKNFIFKDYVHAKID</sequence>
<evidence type="ECO:0000313" key="12">
    <source>
        <dbReference type="Proteomes" id="UP000077202"/>
    </source>
</evidence>
<dbReference type="InterPro" id="IPR050584">
    <property type="entry name" value="Cholesterol_7-desaturase"/>
</dbReference>
<dbReference type="GO" id="GO:0046872">
    <property type="term" value="F:metal ion binding"/>
    <property type="evidence" value="ECO:0007669"/>
    <property type="project" value="UniProtKB-KW"/>
</dbReference>
<comment type="caution">
    <text evidence="11">The sequence shown here is derived from an EMBL/GenBank/DDBJ whole genome shotgun (WGS) entry which is preliminary data.</text>
</comment>
<dbReference type="InterPro" id="IPR013626">
    <property type="entry name" value="PaO"/>
</dbReference>
<dbReference type="SUPFAM" id="SSF55961">
    <property type="entry name" value="Bet v1-like"/>
    <property type="match status" value="1"/>
</dbReference>
<proteinExistence type="predicted"/>
<dbReference type="InterPro" id="IPR017941">
    <property type="entry name" value="Rieske_2Fe-2S"/>
</dbReference>
<dbReference type="PANTHER" id="PTHR21266">
    <property type="entry name" value="IRON-SULFUR DOMAIN CONTAINING PROTEIN"/>
    <property type="match status" value="1"/>
</dbReference>
<evidence type="ECO:0000256" key="9">
    <source>
        <dbReference type="SAM" id="MobiDB-lite"/>
    </source>
</evidence>
<dbReference type="GO" id="GO:0051537">
    <property type="term" value="F:2 iron, 2 sulfur cluster binding"/>
    <property type="evidence" value="ECO:0007669"/>
    <property type="project" value="UniProtKB-KW"/>
</dbReference>
<dbReference type="EMBL" id="LVLJ01003929">
    <property type="protein sequence ID" value="OAE19129.1"/>
    <property type="molecule type" value="Genomic_DNA"/>
</dbReference>
<dbReference type="CDD" id="cd03480">
    <property type="entry name" value="Rieske_RO_Alpha_PaO"/>
    <property type="match status" value="1"/>
</dbReference>
<evidence type="ECO:0000259" key="10">
    <source>
        <dbReference type="PROSITE" id="PS51296"/>
    </source>
</evidence>
<keyword evidence="2" id="KW-0150">Chloroplast</keyword>
<evidence type="ECO:0000256" key="7">
    <source>
        <dbReference type="ARBA" id="ARBA00023004"/>
    </source>
</evidence>
<dbReference type="AlphaFoldDB" id="A0A176VE29"/>
<dbReference type="PROSITE" id="PS51296">
    <property type="entry name" value="RIESKE"/>
    <property type="match status" value="1"/>
</dbReference>
<evidence type="ECO:0000256" key="1">
    <source>
        <dbReference type="ARBA" id="ARBA00004229"/>
    </source>
</evidence>
<reference evidence="11" key="1">
    <citation type="submission" date="2016-03" db="EMBL/GenBank/DDBJ databases">
        <title>Mechanisms controlling the formation of the plant cell surface in tip-growing cells are functionally conserved among land plants.</title>
        <authorList>
            <person name="Honkanen S."/>
            <person name="Jones V.A."/>
            <person name="Morieri G."/>
            <person name="Champion C."/>
            <person name="Hetherington A.J."/>
            <person name="Kelly S."/>
            <person name="Saint-Marcoux D."/>
            <person name="Proust H."/>
            <person name="Prescott H."/>
            <person name="Dolan L."/>
        </authorList>
    </citation>
    <scope>NUCLEOTIDE SEQUENCE [LARGE SCALE GENOMIC DNA]</scope>
    <source>
        <tissue evidence="11">Whole gametophyte</tissue>
    </source>
</reference>
<keyword evidence="5" id="KW-0479">Metal-binding</keyword>
<evidence type="ECO:0000256" key="5">
    <source>
        <dbReference type="ARBA" id="ARBA00022723"/>
    </source>
</evidence>
<feature type="region of interest" description="Disordered" evidence="9">
    <location>
        <begin position="77"/>
        <end position="132"/>
    </location>
</feature>
<dbReference type="GO" id="GO:0010277">
    <property type="term" value="F:chlorophyllide a oxygenase activity"/>
    <property type="evidence" value="ECO:0007669"/>
    <property type="project" value="InterPro"/>
</dbReference>
<keyword evidence="7" id="KW-0408">Iron</keyword>
<evidence type="ECO:0000256" key="4">
    <source>
        <dbReference type="ARBA" id="ARBA00022714"/>
    </source>
</evidence>
<evidence type="ECO:0000256" key="8">
    <source>
        <dbReference type="ARBA" id="ARBA00023014"/>
    </source>
</evidence>
<dbReference type="Pfam" id="PF08417">
    <property type="entry name" value="PaO"/>
    <property type="match status" value="1"/>
</dbReference>
<keyword evidence="6" id="KW-0809">Transit peptide</keyword>
<dbReference type="Proteomes" id="UP000077202">
    <property type="component" value="Unassembled WGS sequence"/>
</dbReference>
<feature type="compositionally biased region" description="Basic and acidic residues" evidence="9">
    <location>
        <begin position="108"/>
        <end position="132"/>
    </location>
</feature>
<feature type="domain" description="Rieske" evidence="10">
    <location>
        <begin position="141"/>
        <end position="252"/>
    </location>
</feature>